<organism evidence="2 3">
    <name type="scientific">Phytophthora rubi</name>
    <dbReference type="NCBI Taxonomy" id="129364"/>
    <lineage>
        <taxon>Eukaryota</taxon>
        <taxon>Sar</taxon>
        <taxon>Stramenopiles</taxon>
        <taxon>Oomycota</taxon>
        <taxon>Peronosporomycetes</taxon>
        <taxon>Peronosporales</taxon>
        <taxon>Peronosporaceae</taxon>
        <taxon>Phytophthora</taxon>
    </lineage>
</organism>
<gene>
    <name evidence="2" type="ORF">PR002_g27023</name>
</gene>
<dbReference type="Proteomes" id="UP000435112">
    <property type="component" value="Unassembled WGS sequence"/>
</dbReference>
<keyword evidence="1" id="KW-1133">Transmembrane helix</keyword>
<dbReference type="EMBL" id="QXFU01004097">
    <property type="protein sequence ID" value="KAE8970735.1"/>
    <property type="molecule type" value="Genomic_DNA"/>
</dbReference>
<comment type="caution">
    <text evidence="2">The sequence shown here is derived from an EMBL/GenBank/DDBJ whole genome shotgun (WGS) entry which is preliminary data.</text>
</comment>
<dbReference type="AlphaFoldDB" id="A0A6A3HPX6"/>
<proteinExistence type="predicted"/>
<accession>A0A6A3HPX6</accession>
<keyword evidence="1" id="KW-0812">Transmembrane</keyword>
<dbReference type="PROSITE" id="PS51257">
    <property type="entry name" value="PROKAR_LIPOPROTEIN"/>
    <property type="match status" value="1"/>
</dbReference>
<sequence>MESRIFLFRATGLILVLYFTQACCRLLRLRVTWSLTAGASPKESRGRRSFGNPFVFVTRANSRMKID</sequence>
<reference evidence="2 3" key="1">
    <citation type="submission" date="2018-09" db="EMBL/GenBank/DDBJ databases">
        <title>Genomic investigation of the strawberry pathogen Phytophthora fragariae indicates pathogenicity is determined by transcriptional variation in three key races.</title>
        <authorList>
            <person name="Adams T.M."/>
            <person name="Armitage A.D."/>
            <person name="Sobczyk M.K."/>
            <person name="Bates H.J."/>
            <person name="Dunwell J.M."/>
            <person name="Nellist C.F."/>
            <person name="Harrison R.J."/>
        </authorList>
    </citation>
    <scope>NUCLEOTIDE SEQUENCE [LARGE SCALE GENOMIC DNA]</scope>
    <source>
        <strain evidence="2 3">SCRP324</strain>
    </source>
</reference>
<keyword evidence="1" id="KW-0472">Membrane</keyword>
<protein>
    <submittedName>
        <fullName evidence="2">Uncharacterized protein</fullName>
    </submittedName>
</protein>
<evidence type="ECO:0000313" key="3">
    <source>
        <dbReference type="Proteomes" id="UP000435112"/>
    </source>
</evidence>
<feature type="transmembrane region" description="Helical" evidence="1">
    <location>
        <begin position="6"/>
        <end position="27"/>
    </location>
</feature>
<name>A0A6A3HPX6_9STRA</name>
<evidence type="ECO:0000313" key="2">
    <source>
        <dbReference type="EMBL" id="KAE8970735.1"/>
    </source>
</evidence>
<evidence type="ECO:0000256" key="1">
    <source>
        <dbReference type="SAM" id="Phobius"/>
    </source>
</evidence>